<dbReference type="KEGG" id="pef:A7E78_13930"/>
<dbReference type="PROSITE" id="PS52015">
    <property type="entry name" value="TONB_CTD"/>
    <property type="match status" value="1"/>
</dbReference>
<organism evidence="12 13">
    <name type="scientific">Syntrophotalea acetylenivorans</name>
    <dbReference type="NCBI Taxonomy" id="1842532"/>
    <lineage>
        <taxon>Bacteria</taxon>
        <taxon>Pseudomonadati</taxon>
        <taxon>Thermodesulfobacteriota</taxon>
        <taxon>Desulfuromonadia</taxon>
        <taxon>Desulfuromonadales</taxon>
        <taxon>Syntrophotaleaceae</taxon>
        <taxon>Syntrophotalea</taxon>
    </lineage>
</organism>
<dbReference type="AlphaFoldDB" id="A0A1L3GSD1"/>
<keyword evidence="9" id="KW-0472">Membrane</keyword>
<dbReference type="GO" id="GO:0031992">
    <property type="term" value="F:energy transducer activity"/>
    <property type="evidence" value="ECO:0007669"/>
    <property type="project" value="TreeGrafter"/>
</dbReference>
<dbReference type="Proteomes" id="UP000182517">
    <property type="component" value="Chromosome"/>
</dbReference>
<evidence type="ECO:0000256" key="10">
    <source>
        <dbReference type="SAM" id="MobiDB-lite"/>
    </source>
</evidence>
<evidence type="ECO:0000256" key="3">
    <source>
        <dbReference type="ARBA" id="ARBA00022448"/>
    </source>
</evidence>
<keyword evidence="3" id="KW-0813">Transport</keyword>
<dbReference type="SUPFAM" id="SSF74653">
    <property type="entry name" value="TolA/TonB C-terminal domain"/>
    <property type="match status" value="1"/>
</dbReference>
<reference evidence="12 13" key="1">
    <citation type="journal article" date="2017" name="Genome Announc.">
        <title>Complete Genome Sequences of Two Acetylene-Fermenting Pelobacter acetylenicus Strains.</title>
        <authorList>
            <person name="Sutton J.M."/>
            <person name="Baesman S.M."/>
            <person name="Fierst J.L."/>
            <person name="Poret-Peterson A.T."/>
            <person name="Oremland R.S."/>
            <person name="Dunlap D.S."/>
            <person name="Akob D.M."/>
        </authorList>
    </citation>
    <scope>NUCLEOTIDE SEQUENCE [LARGE SCALE GENOMIC DNA]</scope>
    <source>
        <strain evidence="12 13">SFB93</strain>
    </source>
</reference>
<dbReference type="PANTHER" id="PTHR33446:SF2">
    <property type="entry name" value="PROTEIN TONB"/>
    <property type="match status" value="1"/>
</dbReference>
<evidence type="ECO:0000256" key="9">
    <source>
        <dbReference type="ARBA" id="ARBA00023136"/>
    </source>
</evidence>
<dbReference type="NCBIfam" id="TIGR01352">
    <property type="entry name" value="tonB_Cterm"/>
    <property type="match status" value="1"/>
</dbReference>
<dbReference type="GO" id="GO:0098797">
    <property type="term" value="C:plasma membrane protein complex"/>
    <property type="evidence" value="ECO:0007669"/>
    <property type="project" value="TreeGrafter"/>
</dbReference>
<dbReference type="GO" id="GO:0015031">
    <property type="term" value="P:protein transport"/>
    <property type="evidence" value="ECO:0007669"/>
    <property type="project" value="UniProtKB-KW"/>
</dbReference>
<gene>
    <name evidence="12" type="ORF">A7E78_13930</name>
</gene>
<evidence type="ECO:0000313" key="13">
    <source>
        <dbReference type="Proteomes" id="UP000182517"/>
    </source>
</evidence>
<keyword evidence="4" id="KW-1003">Cell membrane</keyword>
<keyword evidence="7" id="KW-0653">Protein transport</keyword>
<dbReference type="InterPro" id="IPR006260">
    <property type="entry name" value="TonB/TolA_C"/>
</dbReference>
<evidence type="ECO:0000259" key="11">
    <source>
        <dbReference type="PROSITE" id="PS52015"/>
    </source>
</evidence>
<dbReference type="Gene3D" id="3.30.1150.10">
    <property type="match status" value="1"/>
</dbReference>
<dbReference type="InterPro" id="IPR051045">
    <property type="entry name" value="TonB-dependent_transducer"/>
</dbReference>
<evidence type="ECO:0000256" key="5">
    <source>
        <dbReference type="ARBA" id="ARBA00022519"/>
    </source>
</evidence>
<dbReference type="RefSeq" id="WP_072284855.1">
    <property type="nucleotide sequence ID" value="NZ_CP015519.1"/>
</dbReference>
<feature type="domain" description="TonB C-terminal" evidence="11">
    <location>
        <begin position="141"/>
        <end position="233"/>
    </location>
</feature>
<evidence type="ECO:0000256" key="8">
    <source>
        <dbReference type="ARBA" id="ARBA00022989"/>
    </source>
</evidence>
<evidence type="ECO:0000313" key="12">
    <source>
        <dbReference type="EMBL" id="APG28831.1"/>
    </source>
</evidence>
<dbReference type="OrthoDB" id="5525691at2"/>
<dbReference type="PANTHER" id="PTHR33446">
    <property type="entry name" value="PROTEIN TONB-RELATED"/>
    <property type="match status" value="1"/>
</dbReference>
<dbReference type="GO" id="GO:0055085">
    <property type="term" value="P:transmembrane transport"/>
    <property type="evidence" value="ECO:0007669"/>
    <property type="project" value="InterPro"/>
</dbReference>
<feature type="region of interest" description="Disordered" evidence="10">
    <location>
        <begin position="120"/>
        <end position="139"/>
    </location>
</feature>
<dbReference type="STRING" id="1842532.A7E78_13930"/>
<dbReference type="EMBL" id="CP015519">
    <property type="protein sequence ID" value="APG28831.1"/>
    <property type="molecule type" value="Genomic_DNA"/>
</dbReference>
<comment type="subcellular location">
    <subcellularLocation>
        <location evidence="1">Cell inner membrane</location>
        <topology evidence="1">Single-pass membrane protein</topology>
        <orientation evidence="1">Periplasmic side</orientation>
    </subcellularLocation>
</comment>
<evidence type="ECO:0000256" key="4">
    <source>
        <dbReference type="ARBA" id="ARBA00022475"/>
    </source>
</evidence>
<accession>A0A1L3GSD1</accession>
<sequence length="233" mass="24540">MVARQRWALGGSLLIHAALVLLLGASLMTPQRIVNRIEIDLEGVAAPNRALGVQTPNPSQIPHQPTTAAVPVQTTVPMHLQMPQVVPPRPATSFDADASLVAPAAPALPGSPAVALQRPVGGTAGGGSGKHDTGRGSALDGYRNRVRMHIDRAKRYPKIAQQRRIEGMAVVSFRLSSAGKVIAGPDLVKGSGYGLIDRASLRAVTRGAPYPKYPGPADPAGHAFEVPVRFYLR</sequence>
<evidence type="ECO:0000256" key="1">
    <source>
        <dbReference type="ARBA" id="ARBA00004383"/>
    </source>
</evidence>
<evidence type="ECO:0000256" key="2">
    <source>
        <dbReference type="ARBA" id="ARBA00006555"/>
    </source>
</evidence>
<keyword evidence="8" id="KW-1133">Transmembrane helix</keyword>
<evidence type="ECO:0000256" key="7">
    <source>
        <dbReference type="ARBA" id="ARBA00022927"/>
    </source>
</evidence>
<keyword evidence="6" id="KW-0812">Transmembrane</keyword>
<keyword evidence="5" id="KW-0997">Cell inner membrane</keyword>
<name>A0A1L3GSD1_9BACT</name>
<comment type="similarity">
    <text evidence="2">Belongs to the TonB family.</text>
</comment>
<evidence type="ECO:0000256" key="6">
    <source>
        <dbReference type="ARBA" id="ARBA00022692"/>
    </source>
</evidence>
<protein>
    <recommendedName>
        <fullName evidence="11">TonB C-terminal domain-containing protein</fullName>
    </recommendedName>
</protein>
<keyword evidence="13" id="KW-1185">Reference proteome</keyword>
<dbReference type="Pfam" id="PF03544">
    <property type="entry name" value="TonB_C"/>
    <property type="match status" value="1"/>
</dbReference>
<proteinExistence type="inferred from homology"/>
<dbReference type="InterPro" id="IPR037682">
    <property type="entry name" value="TonB_C"/>
</dbReference>